<keyword evidence="2" id="KW-0812">Transmembrane</keyword>
<feature type="signal peptide" evidence="3">
    <location>
        <begin position="1"/>
        <end position="22"/>
    </location>
</feature>
<evidence type="ECO:0000313" key="5">
    <source>
        <dbReference type="EMBL" id="ODN01580.1"/>
    </source>
</evidence>
<dbReference type="InterPro" id="IPR036734">
    <property type="entry name" value="Neur_chan_lig-bd_sf"/>
</dbReference>
<organism evidence="5 6">
    <name type="scientific">Orchesella cincta</name>
    <name type="common">Springtail</name>
    <name type="synonym">Podura cincta</name>
    <dbReference type="NCBI Taxonomy" id="48709"/>
    <lineage>
        <taxon>Eukaryota</taxon>
        <taxon>Metazoa</taxon>
        <taxon>Ecdysozoa</taxon>
        <taxon>Arthropoda</taxon>
        <taxon>Hexapoda</taxon>
        <taxon>Collembola</taxon>
        <taxon>Entomobryomorpha</taxon>
        <taxon>Entomobryoidea</taxon>
        <taxon>Orchesellidae</taxon>
        <taxon>Orchesellinae</taxon>
        <taxon>Orchesella</taxon>
    </lineage>
</organism>
<evidence type="ECO:0000256" key="1">
    <source>
        <dbReference type="SAM" id="MobiDB-lite"/>
    </source>
</evidence>
<dbReference type="Proteomes" id="UP000094527">
    <property type="component" value="Unassembled WGS sequence"/>
</dbReference>
<keyword evidence="5" id="KW-0675">Receptor</keyword>
<feature type="transmembrane region" description="Helical" evidence="2">
    <location>
        <begin position="416"/>
        <end position="434"/>
    </location>
</feature>
<dbReference type="CDD" id="cd18987">
    <property type="entry name" value="LGIC_ECD_anion"/>
    <property type="match status" value="1"/>
</dbReference>
<feature type="domain" description="Neurotransmitter-gated ion-channel ligand-binding" evidence="4">
    <location>
        <begin position="136"/>
        <end position="344"/>
    </location>
</feature>
<gene>
    <name evidence="5" type="ORF">Ocin01_05082</name>
</gene>
<keyword evidence="3" id="KW-0732">Signal</keyword>
<proteinExistence type="predicted"/>
<dbReference type="Gene3D" id="2.70.170.10">
    <property type="entry name" value="Neurotransmitter-gated ion-channel ligand-binding domain"/>
    <property type="match status" value="1"/>
</dbReference>
<sequence>MDKNAIFLFLSVIILKFETVNLVSVPIAAGGPRTAVFSHLHPSNDTSWEDPTILNNAEFNNETDYTASIMNRIIQSNGYSTEYLEKVQNPEVVANELESAAKFLLHEAHMKGENGSASEDDEKTADLTRVLDGFVLLNNLYDALVRPGQFHGDKRTNVYVHIYLHPWFEVNEQKNEMTVTLTLVQNWTDPRLAYESRLKEPEKLPYVTLSSQMHVVEIWNPDTFFFNEKRSYKHEAMGSKDFTKIFPQGQVSREQTMTITANCPFHLNERFPFDRPTFFLNLTSFSFNADEIAYQWSDNGISIVHSNKHELNTGFRMSVISVSDALFQRDDIEAGSSSGLVLEIEFERYLTLYVTRLYLPLACFTLLSIVGLLSSIGPEIGCALTYFMFGLLSIFMGLSFNGPDFSWGDKRTALDSYYLLCTLTIMVTGILNIFKLRKRSKGDSAVESYEMQRSVSRDFQNSRRERVNNRNGSLWDNNNDDLEDDNVEQDVGSSTKCSRFIECIKSVKNGFVKSTRQCHRFYPRFCNSSSYPWIMLGVFMSWNAYYWIKNLSY</sequence>
<dbReference type="GO" id="GO:0016020">
    <property type="term" value="C:membrane"/>
    <property type="evidence" value="ECO:0007669"/>
    <property type="project" value="InterPro"/>
</dbReference>
<dbReference type="GO" id="GO:0005230">
    <property type="term" value="F:extracellular ligand-gated monoatomic ion channel activity"/>
    <property type="evidence" value="ECO:0007669"/>
    <property type="project" value="InterPro"/>
</dbReference>
<evidence type="ECO:0000256" key="3">
    <source>
        <dbReference type="SAM" id="SignalP"/>
    </source>
</evidence>
<feature type="transmembrane region" description="Helical" evidence="2">
    <location>
        <begin position="383"/>
        <end position="401"/>
    </location>
</feature>
<dbReference type="Pfam" id="PF02931">
    <property type="entry name" value="Neur_chan_LBD"/>
    <property type="match status" value="1"/>
</dbReference>
<name>A0A1D2N8I0_ORCCI</name>
<dbReference type="EMBL" id="LJIJ01000146">
    <property type="protein sequence ID" value="ODN01580.1"/>
    <property type="molecule type" value="Genomic_DNA"/>
</dbReference>
<feature type="region of interest" description="Disordered" evidence="1">
    <location>
        <begin position="460"/>
        <end position="481"/>
    </location>
</feature>
<keyword evidence="2" id="KW-0472">Membrane</keyword>
<reference evidence="5 6" key="1">
    <citation type="journal article" date="2016" name="Genome Biol. Evol.">
        <title>Gene Family Evolution Reflects Adaptation to Soil Environmental Stressors in the Genome of the Collembolan Orchesella cincta.</title>
        <authorList>
            <person name="Faddeeva-Vakhrusheva A."/>
            <person name="Derks M.F."/>
            <person name="Anvar S.Y."/>
            <person name="Agamennone V."/>
            <person name="Suring W."/>
            <person name="Smit S."/>
            <person name="van Straalen N.M."/>
            <person name="Roelofs D."/>
        </authorList>
    </citation>
    <scope>NUCLEOTIDE SEQUENCE [LARGE SCALE GENOMIC DNA]</scope>
    <source>
        <tissue evidence="5">Mixed pool</tissue>
    </source>
</reference>
<dbReference type="InterPro" id="IPR006201">
    <property type="entry name" value="Neur_channel"/>
</dbReference>
<dbReference type="OrthoDB" id="5975154at2759"/>
<evidence type="ECO:0000256" key="2">
    <source>
        <dbReference type="SAM" id="Phobius"/>
    </source>
</evidence>
<evidence type="ECO:0000259" key="4">
    <source>
        <dbReference type="Pfam" id="PF02931"/>
    </source>
</evidence>
<protein>
    <submittedName>
        <fullName evidence="5">Gamma-aminobutyric acid receptor subunit beta</fullName>
    </submittedName>
</protein>
<dbReference type="SUPFAM" id="SSF63712">
    <property type="entry name" value="Nicotinic receptor ligand binding domain-like"/>
    <property type="match status" value="1"/>
</dbReference>
<feature type="chain" id="PRO_5008905207" evidence="3">
    <location>
        <begin position="23"/>
        <end position="553"/>
    </location>
</feature>
<keyword evidence="2" id="KW-1133">Transmembrane helix</keyword>
<dbReference type="AlphaFoldDB" id="A0A1D2N8I0"/>
<dbReference type="PANTHER" id="PTHR18945">
    <property type="entry name" value="NEUROTRANSMITTER GATED ION CHANNEL"/>
    <property type="match status" value="1"/>
</dbReference>
<dbReference type="STRING" id="48709.A0A1D2N8I0"/>
<feature type="transmembrane region" description="Helical" evidence="2">
    <location>
        <begin position="530"/>
        <end position="548"/>
    </location>
</feature>
<feature type="transmembrane region" description="Helical" evidence="2">
    <location>
        <begin position="357"/>
        <end position="376"/>
    </location>
</feature>
<dbReference type="InterPro" id="IPR006202">
    <property type="entry name" value="Neur_chan_lig-bd"/>
</dbReference>
<accession>A0A1D2N8I0</accession>
<keyword evidence="6" id="KW-1185">Reference proteome</keyword>
<evidence type="ECO:0000313" key="6">
    <source>
        <dbReference type="Proteomes" id="UP000094527"/>
    </source>
</evidence>
<dbReference type="GO" id="GO:0004888">
    <property type="term" value="F:transmembrane signaling receptor activity"/>
    <property type="evidence" value="ECO:0007669"/>
    <property type="project" value="InterPro"/>
</dbReference>
<comment type="caution">
    <text evidence="5">The sequence shown here is derived from an EMBL/GenBank/DDBJ whole genome shotgun (WGS) entry which is preliminary data.</text>
</comment>